<sequence length="134" mass="13941">MDHFETLTATQSPVDPFGTPPATPRPAADVADFINALWSRGGARGARHWSAEGATGGEHASAGGACSLADGGIAGVRAERATGAPKARRAERASAQAEHAGTRWSHRRSADNFTVQRSAPTGHLVLNKATYKNV</sequence>
<protein>
    <submittedName>
        <fullName evidence="2">Predicted protein</fullName>
    </submittedName>
</protein>
<dbReference type="Proteomes" id="UP000001876">
    <property type="component" value="Unassembled WGS sequence"/>
</dbReference>
<dbReference type="AlphaFoldDB" id="C1MKA0"/>
<organism evidence="3">
    <name type="scientific">Micromonas pusilla (strain CCMP1545)</name>
    <name type="common">Picoplanktonic green alga</name>
    <dbReference type="NCBI Taxonomy" id="564608"/>
    <lineage>
        <taxon>Eukaryota</taxon>
        <taxon>Viridiplantae</taxon>
        <taxon>Chlorophyta</taxon>
        <taxon>Mamiellophyceae</taxon>
        <taxon>Mamiellales</taxon>
        <taxon>Mamiellaceae</taxon>
        <taxon>Micromonas</taxon>
    </lineage>
</organism>
<dbReference type="GeneID" id="9681935"/>
<accession>C1MKA0</accession>
<proteinExistence type="predicted"/>
<keyword evidence="3" id="KW-1185">Reference proteome</keyword>
<name>C1MKA0_MICPC</name>
<dbReference type="RefSeq" id="XP_003055959.1">
    <property type="nucleotide sequence ID" value="XM_003055913.1"/>
</dbReference>
<gene>
    <name evidence="2" type="ORF">MICPUCDRAFT_64273</name>
</gene>
<dbReference type="KEGG" id="mpp:MICPUCDRAFT_64273"/>
<reference evidence="2 3" key="1">
    <citation type="journal article" date="2009" name="Science">
        <title>Green evolution and dynamic adaptations revealed by genomes of the marine picoeukaryotes Micromonas.</title>
        <authorList>
            <person name="Worden A.Z."/>
            <person name="Lee J.H."/>
            <person name="Mock T."/>
            <person name="Rouze P."/>
            <person name="Simmons M.P."/>
            <person name="Aerts A.L."/>
            <person name="Allen A.E."/>
            <person name="Cuvelier M.L."/>
            <person name="Derelle E."/>
            <person name="Everett M.V."/>
            <person name="Foulon E."/>
            <person name="Grimwood J."/>
            <person name="Gundlach H."/>
            <person name="Henrissat B."/>
            <person name="Napoli C."/>
            <person name="McDonald S.M."/>
            <person name="Parker M.S."/>
            <person name="Rombauts S."/>
            <person name="Salamov A."/>
            <person name="Von Dassow P."/>
            <person name="Badger J.H."/>
            <person name="Coutinho P.M."/>
            <person name="Demir E."/>
            <person name="Dubchak I."/>
            <person name="Gentemann C."/>
            <person name="Eikrem W."/>
            <person name="Gready J.E."/>
            <person name="John U."/>
            <person name="Lanier W."/>
            <person name="Lindquist E.A."/>
            <person name="Lucas S."/>
            <person name="Mayer K.F."/>
            <person name="Moreau H."/>
            <person name="Not F."/>
            <person name="Otillar R."/>
            <person name="Panaud O."/>
            <person name="Pangilinan J."/>
            <person name="Paulsen I."/>
            <person name="Piegu B."/>
            <person name="Poliakov A."/>
            <person name="Robbens S."/>
            <person name="Schmutz J."/>
            <person name="Toulza E."/>
            <person name="Wyss T."/>
            <person name="Zelensky A."/>
            <person name="Zhou K."/>
            <person name="Armbrust E.V."/>
            <person name="Bhattacharya D."/>
            <person name="Goodenough U.W."/>
            <person name="Van de Peer Y."/>
            <person name="Grigoriev I.V."/>
        </authorList>
    </citation>
    <scope>NUCLEOTIDE SEQUENCE [LARGE SCALE GENOMIC DNA]</scope>
    <source>
        <strain evidence="2 3">CCMP1545</strain>
    </source>
</reference>
<evidence type="ECO:0000313" key="2">
    <source>
        <dbReference type="EMBL" id="EEH59335.1"/>
    </source>
</evidence>
<feature type="region of interest" description="Disordered" evidence="1">
    <location>
        <begin position="1"/>
        <end position="27"/>
    </location>
</feature>
<dbReference type="EMBL" id="GG663736">
    <property type="protein sequence ID" value="EEH59335.1"/>
    <property type="molecule type" value="Genomic_DNA"/>
</dbReference>
<evidence type="ECO:0000256" key="1">
    <source>
        <dbReference type="SAM" id="MobiDB-lite"/>
    </source>
</evidence>
<evidence type="ECO:0000313" key="3">
    <source>
        <dbReference type="Proteomes" id="UP000001876"/>
    </source>
</evidence>
<feature type="region of interest" description="Disordered" evidence="1">
    <location>
        <begin position="77"/>
        <end position="108"/>
    </location>
</feature>